<dbReference type="InterPro" id="IPR016024">
    <property type="entry name" value="ARM-type_fold"/>
</dbReference>
<protein>
    <recommendedName>
        <fullName evidence="3">HEAT repeat domain-containing protein</fullName>
    </recommendedName>
</protein>
<evidence type="ECO:0008006" key="3">
    <source>
        <dbReference type="Google" id="ProtNLM"/>
    </source>
</evidence>
<proteinExistence type="predicted"/>
<accession>A0A0F9FS10</accession>
<reference evidence="2" key="1">
    <citation type="journal article" date="2015" name="Nature">
        <title>Complex archaea that bridge the gap between prokaryotes and eukaryotes.</title>
        <authorList>
            <person name="Spang A."/>
            <person name="Saw J.H."/>
            <person name="Jorgensen S.L."/>
            <person name="Zaremba-Niedzwiedzka K."/>
            <person name="Martijn J."/>
            <person name="Lind A.E."/>
            <person name="van Eijk R."/>
            <person name="Schleper C."/>
            <person name="Guy L."/>
            <person name="Ettema T.J."/>
        </authorList>
    </citation>
    <scope>NUCLEOTIDE SEQUENCE</scope>
</reference>
<dbReference type="PROSITE" id="PS50077">
    <property type="entry name" value="HEAT_REPEAT"/>
    <property type="match status" value="1"/>
</dbReference>
<dbReference type="InterPro" id="IPR021133">
    <property type="entry name" value="HEAT_type_2"/>
</dbReference>
<name>A0A0F9FS10_9ZZZZ</name>
<sequence>MADLAPSHPETINALIKAMRSAKKESLRGHAARSLGYVGLKLGEGNKNVGRIVEALRHRIGREPVERTRATIIHALGYMRKRAAAALPELRKASDDPSERVSKAAREALAKIAR</sequence>
<dbReference type="InterPro" id="IPR011989">
    <property type="entry name" value="ARM-like"/>
</dbReference>
<dbReference type="AlphaFoldDB" id="A0A0F9FS10"/>
<dbReference type="Gene3D" id="1.25.10.10">
    <property type="entry name" value="Leucine-rich Repeat Variant"/>
    <property type="match status" value="1"/>
</dbReference>
<evidence type="ECO:0000313" key="2">
    <source>
        <dbReference type="EMBL" id="KKL53827.1"/>
    </source>
</evidence>
<comment type="caution">
    <text evidence="2">The sequence shown here is derived from an EMBL/GenBank/DDBJ whole genome shotgun (WGS) entry which is preliminary data.</text>
</comment>
<dbReference type="EMBL" id="LAZR01031413">
    <property type="protein sequence ID" value="KKL53827.1"/>
    <property type="molecule type" value="Genomic_DNA"/>
</dbReference>
<dbReference type="Pfam" id="PF13646">
    <property type="entry name" value="HEAT_2"/>
    <property type="match status" value="1"/>
</dbReference>
<feature type="region of interest" description="Disordered" evidence="1">
    <location>
        <begin position="90"/>
        <end position="114"/>
    </location>
</feature>
<dbReference type="SUPFAM" id="SSF48371">
    <property type="entry name" value="ARM repeat"/>
    <property type="match status" value="1"/>
</dbReference>
<gene>
    <name evidence="2" type="ORF">LCGC14_2271500</name>
</gene>
<evidence type="ECO:0000256" key="1">
    <source>
        <dbReference type="SAM" id="MobiDB-lite"/>
    </source>
</evidence>
<organism evidence="2">
    <name type="scientific">marine sediment metagenome</name>
    <dbReference type="NCBI Taxonomy" id="412755"/>
    <lineage>
        <taxon>unclassified sequences</taxon>
        <taxon>metagenomes</taxon>
        <taxon>ecological metagenomes</taxon>
    </lineage>
</organism>